<dbReference type="CDD" id="cd08760">
    <property type="entry name" value="Cyt_b561_FRRS1_like"/>
    <property type="match status" value="1"/>
</dbReference>
<keyword evidence="9 11" id="KW-0472">Membrane</keyword>
<keyword evidence="5 11" id="KW-0812">Transmembrane</keyword>
<dbReference type="Proteomes" id="UP000192223">
    <property type="component" value="Unplaced"/>
</dbReference>
<evidence type="ECO:0000256" key="8">
    <source>
        <dbReference type="ARBA" id="ARBA00023004"/>
    </source>
</evidence>
<evidence type="ECO:0000256" key="7">
    <source>
        <dbReference type="ARBA" id="ARBA00022989"/>
    </source>
</evidence>
<dbReference type="SMART" id="SM00665">
    <property type="entry name" value="B561"/>
    <property type="match status" value="1"/>
</dbReference>
<feature type="domain" description="Cytochrome b561" evidence="14">
    <location>
        <begin position="344"/>
        <end position="544"/>
    </location>
</feature>
<keyword evidence="7 11" id="KW-1133">Transmembrane helix</keyword>
<dbReference type="PROSITE" id="PS50939">
    <property type="entry name" value="CYTOCHROME_B561"/>
    <property type="match status" value="1"/>
</dbReference>
<evidence type="ECO:0000256" key="12">
    <source>
        <dbReference type="SAM" id="SignalP"/>
    </source>
</evidence>
<evidence type="ECO:0000256" key="10">
    <source>
        <dbReference type="ARBA" id="ARBA00023180"/>
    </source>
</evidence>
<evidence type="ECO:0000256" key="3">
    <source>
        <dbReference type="ARBA" id="ARBA00009195"/>
    </source>
</evidence>
<evidence type="ECO:0000259" key="14">
    <source>
        <dbReference type="PROSITE" id="PS50939"/>
    </source>
</evidence>
<evidence type="ECO:0000313" key="15">
    <source>
        <dbReference type="Proteomes" id="UP000192223"/>
    </source>
</evidence>
<keyword evidence="12" id="KW-0732">Signal</keyword>
<dbReference type="SMART" id="SM00664">
    <property type="entry name" value="DoH"/>
    <property type="match status" value="1"/>
</dbReference>
<sequence length="610" mass="67669">MATSDSVYKQKMIFVIFLFLWGSVKCLPQGAPTKVCETMLPNHGGGIPPQTGTALFIVTTLRRQNDIIVTIKSPIEVPFQGFMLQARGTTGKLLGKFEPITPGAHTINCNGTADSLTHSNTDSKTAIDTHWFAPDNFEGTVIFKSTYEGMRNNASESRRRHPTPNWYSPIHQKQIPVTSPRFPPSIIFRKDEEVKDPFYDGCTEMKNCFGAPLGCIATQDCVAAVTVTVKGDRYIFDLKARNSARWVGVGLSTDTKMGNDSVIECVDEGNSISAYMSRTTSRPNLGVIRLNNPKEGIQLLRGDKLNDTIHCQVQRNAVTIVDGVKYDLVNNQYNLLVAAGTGVRDNSVGFHDLTAEPSSTPIYLAEVSEIVGASKLLYRLHGVFMVIAWIGAVSIGTILARYYRKTWVGRTLWGKDIWFSWHRNLMVITWALTVVAFILIFIELKAWSTESNPHAILGIFVTILCFVQPIGAYFRPHPGTAKRPIFNWLHWGGGNAAHILAIITIFFANSLTKAELPTWFDWIMVAYVVFHVAMHLILSIMQCVSDKAEQETNVNVFSMKEINGSRKMNSIVNQDAPYASSRKGLLAVYMTGVVGLVIVLVIVICISPIK</sequence>
<feature type="transmembrane region" description="Helical" evidence="11">
    <location>
        <begin position="383"/>
        <end position="403"/>
    </location>
</feature>
<feature type="transmembrane region" description="Helical" evidence="11">
    <location>
        <begin position="586"/>
        <end position="609"/>
    </location>
</feature>
<keyword evidence="15" id="KW-1185">Reference proteome</keyword>
<dbReference type="InterPro" id="IPR042307">
    <property type="entry name" value="Reeler_sf"/>
</dbReference>
<reference evidence="16" key="1">
    <citation type="submission" date="2025-08" db="UniProtKB">
        <authorList>
            <consortium name="RefSeq"/>
        </authorList>
    </citation>
    <scope>IDENTIFICATION</scope>
    <source>
        <tissue evidence="16">Entire body</tissue>
    </source>
</reference>
<dbReference type="Pfam" id="PF03351">
    <property type="entry name" value="DOMON"/>
    <property type="match status" value="1"/>
</dbReference>
<dbReference type="InParanoid" id="A0A7F5RD53"/>
<evidence type="ECO:0000256" key="9">
    <source>
        <dbReference type="ARBA" id="ARBA00023136"/>
    </source>
</evidence>
<evidence type="ECO:0000313" key="16">
    <source>
        <dbReference type="RefSeq" id="XP_025833870.1"/>
    </source>
</evidence>
<proteinExistence type="inferred from homology"/>
<gene>
    <name evidence="16" type="primary">LOC108739185</name>
</gene>
<feature type="domain" description="DOMON" evidence="13">
    <location>
        <begin position="219"/>
        <end position="340"/>
    </location>
</feature>
<feature type="signal peptide" evidence="12">
    <location>
        <begin position="1"/>
        <end position="26"/>
    </location>
</feature>
<organism evidence="15 16">
    <name type="scientific">Agrilus planipennis</name>
    <name type="common">Emerald ash borer</name>
    <name type="synonym">Agrilus marcopoli</name>
    <dbReference type="NCBI Taxonomy" id="224129"/>
    <lineage>
        <taxon>Eukaryota</taxon>
        <taxon>Metazoa</taxon>
        <taxon>Ecdysozoa</taxon>
        <taxon>Arthropoda</taxon>
        <taxon>Hexapoda</taxon>
        <taxon>Insecta</taxon>
        <taxon>Pterygota</taxon>
        <taxon>Neoptera</taxon>
        <taxon>Endopterygota</taxon>
        <taxon>Coleoptera</taxon>
        <taxon>Polyphaga</taxon>
        <taxon>Elateriformia</taxon>
        <taxon>Buprestoidea</taxon>
        <taxon>Buprestidae</taxon>
        <taxon>Agrilinae</taxon>
        <taxon>Agrilus</taxon>
    </lineage>
</organism>
<dbReference type="Gene3D" id="2.60.40.4060">
    <property type="entry name" value="Reeler domain"/>
    <property type="match status" value="1"/>
</dbReference>
<comment type="cofactor">
    <cofactor evidence="1">
        <name>heme b</name>
        <dbReference type="ChEBI" id="CHEBI:60344"/>
    </cofactor>
</comment>
<evidence type="ECO:0000256" key="1">
    <source>
        <dbReference type="ARBA" id="ARBA00001970"/>
    </source>
</evidence>
<comment type="similarity">
    <text evidence="3">Belongs to the FRRS1 family.</text>
</comment>
<dbReference type="CDD" id="cd08544">
    <property type="entry name" value="Reeler"/>
    <property type="match status" value="1"/>
</dbReference>
<feature type="transmembrane region" description="Helical" evidence="11">
    <location>
        <begin position="519"/>
        <end position="538"/>
    </location>
</feature>
<keyword evidence="6" id="KW-0249">Electron transport</keyword>
<feature type="transmembrane region" description="Helical" evidence="11">
    <location>
        <begin position="424"/>
        <end position="442"/>
    </location>
</feature>
<keyword evidence="10" id="KW-0325">Glycoprotein</keyword>
<evidence type="ECO:0000256" key="6">
    <source>
        <dbReference type="ARBA" id="ARBA00022982"/>
    </source>
</evidence>
<dbReference type="PANTHER" id="PTHR45828">
    <property type="entry name" value="CYTOCHROME B561/FERRIC REDUCTASE TRANSMEMBRANE"/>
    <property type="match status" value="1"/>
</dbReference>
<evidence type="ECO:0000259" key="13">
    <source>
        <dbReference type="PROSITE" id="PS50836"/>
    </source>
</evidence>
<dbReference type="InterPro" id="IPR005018">
    <property type="entry name" value="DOMON_domain"/>
</dbReference>
<dbReference type="Pfam" id="PF02014">
    <property type="entry name" value="Reeler"/>
    <property type="match status" value="1"/>
</dbReference>
<keyword evidence="8" id="KW-0408">Iron</keyword>
<feature type="transmembrane region" description="Helical" evidence="11">
    <location>
        <begin position="486"/>
        <end position="507"/>
    </location>
</feature>
<name>A0A7F5RD53_AGRPL</name>
<keyword evidence="4" id="KW-0813">Transport</keyword>
<dbReference type="RefSeq" id="XP_025833870.1">
    <property type="nucleotide sequence ID" value="XM_025978085.1"/>
</dbReference>
<dbReference type="CDD" id="cd09628">
    <property type="entry name" value="DOMON_SDR_2_like"/>
    <property type="match status" value="1"/>
</dbReference>
<dbReference type="GeneID" id="108739185"/>
<evidence type="ECO:0000256" key="4">
    <source>
        <dbReference type="ARBA" id="ARBA00022448"/>
    </source>
</evidence>
<dbReference type="KEGG" id="apln:108739185"/>
<evidence type="ECO:0000256" key="11">
    <source>
        <dbReference type="SAM" id="Phobius"/>
    </source>
</evidence>
<dbReference type="FunCoup" id="A0A7F5RD53">
    <property type="interactions" value="115"/>
</dbReference>
<dbReference type="PANTHER" id="PTHR45828:SF38">
    <property type="entry name" value="FERRIC-CHELATE REDUCTASE 1 HOMOLOG-RELATED"/>
    <property type="match status" value="1"/>
</dbReference>
<protein>
    <submittedName>
        <fullName evidence="16">Ferric-chelate reductase 1 homolog</fullName>
    </submittedName>
</protein>
<dbReference type="InterPro" id="IPR002861">
    <property type="entry name" value="Reeler_dom"/>
</dbReference>
<accession>A0A7F5RD53</accession>
<dbReference type="InterPro" id="IPR006593">
    <property type="entry name" value="Cyt_b561/ferric_Rdtase_TM"/>
</dbReference>
<dbReference type="GO" id="GO:0140571">
    <property type="term" value="F:transmembrane ascorbate ferrireductase activity"/>
    <property type="evidence" value="ECO:0007669"/>
    <property type="project" value="TreeGrafter"/>
</dbReference>
<comment type="subcellular location">
    <subcellularLocation>
        <location evidence="2">Membrane</location>
        <topology evidence="2">Multi-pass membrane protein</topology>
    </subcellularLocation>
</comment>
<evidence type="ECO:0000256" key="5">
    <source>
        <dbReference type="ARBA" id="ARBA00022692"/>
    </source>
</evidence>
<dbReference type="GO" id="GO:0016020">
    <property type="term" value="C:membrane"/>
    <property type="evidence" value="ECO:0007669"/>
    <property type="project" value="UniProtKB-SubCell"/>
</dbReference>
<feature type="chain" id="PRO_5028983328" evidence="12">
    <location>
        <begin position="27"/>
        <end position="610"/>
    </location>
</feature>
<dbReference type="AlphaFoldDB" id="A0A7F5RD53"/>
<dbReference type="OrthoDB" id="6372137at2759"/>
<dbReference type="PROSITE" id="PS50836">
    <property type="entry name" value="DOMON"/>
    <property type="match status" value="1"/>
</dbReference>
<feature type="transmembrane region" description="Helical" evidence="11">
    <location>
        <begin position="454"/>
        <end position="474"/>
    </location>
</feature>
<dbReference type="Gene3D" id="1.20.120.1770">
    <property type="match status" value="1"/>
</dbReference>
<evidence type="ECO:0000256" key="2">
    <source>
        <dbReference type="ARBA" id="ARBA00004141"/>
    </source>
</evidence>
<dbReference type="InterPro" id="IPR051237">
    <property type="entry name" value="Ferric-chelate_Red/DefProt"/>
</dbReference>